<protein>
    <recommendedName>
        <fullName evidence="6">Large ribosomal subunit protein mL53</fullName>
    </recommendedName>
</protein>
<dbReference type="PANTHER" id="PTHR28236:SF1">
    <property type="entry name" value="LARGE RIBOSOMAL SUBUNIT PROTEIN ML53"/>
    <property type="match status" value="1"/>
</dbReference>
<dbReference type="STRING" id="658196.A0A397SIV8"/>
<dbReference type="Proteomes" id="UP000265703">
    <property type="component" value="Unassembled WGS sequence"/>
</dbReference>
<evidence type="ECO:0000256" key="4">
    <source>
        <dbReference type="ARBA" id="ARBA00023128"/>
    </source>
</evidence>
<name>A0A397SIV8_9GLOM</name>
<evidence type="ECO:0000256" key="2">
    <source>
        <dbReference type="ARBA" id="ARBA00005557"/>
    </source>
</evidence>
<evidence type="ECO:0000313" key="7">
    <source>
        <dbReference type="EMBL" id="RIA84095.1"/>
    </source>
</evidence>
<dbReference type="GO" id="GO:0005762">
    <property type="term" value="C:mitochondrial large ribosomal subunit"/>
    <property type="evidence" value="ECO:0007669"/>
    <property type="project" value="TreeGrafter"/>
</dbReference>
<keyword evidence="8" id="KW-1185">Reference proteome</keyword>
<evidence type="ECO:0000256" key="6">
    <source>
        <dbReference type="ARBA" id="ARBA00035180"/>
    </source>
</evidence>
<evidence type="ECO:0000256" key="3">
    <source>
        <dbReference type="ARBA" id="ARBA00022980"/>
    </source>
</evidence>
<evidence type="ECO:0000256" key="5">
    <source>
        <dbReference type="ARBA" id="ARBA00023274"/>
    </source>
</evidence>
<dbReference type="OrthoDB" id="4136894at2759"/>
<evidence type="ECO:0000256" key="1">
    <source>
        <dbReference type="ARBA" id="ARBA00004173"/>
    </source>
</evidence>
<organism evidence="7 8">
    <name type="scientific">Glomus cerebriforme</name>
    <dbReference type="NCBI Taxonomy" id="658196"/>
    <lineage>
        <taxon>Eukaryota</taxon>
        <taxon>Fungi</taxon>
        <taxon>Fungi incertae sedis</taxon>
        <taxon>Mucoromycota</taxon>
        <taxon>Glomeromycotina</taxon>
        <taxon>Glomeromycetes</taxon>
        <taxon>Glomerales</taxon>
        <taxon>Glomeraceae</taxon>
        <taxon>Glomus</taxon>
    </lineage>
</organism>
<dbReference type="AlphaFoldDB" id="A0A397SIV8"/>
<proteinExistence type="inferred from homology"/>
<comment type="similarity">
    <text evidence="2">Belongs to the mitochondrion-specific ribosomal protein mL53 family.</text>
</comment>
<dbReference type="Gene3D" id="3.40.30.10">
    <property type="entry name" value="Glutaredoxin"/>
    <property type="match status" value="1"/>
</dbReference>
<dbReference type="InterPro" id="IPR042776">
    <property type="entry name" value="Ribosomal_mL53_fung"/>
</dbReference>
<dbReference type="Pfam" id="PF10780">
    <property type="entry name" value="MRP_L53"/>
    <property type="match status" value="1"/>
</dbReference>
<dbReference type="GO" id="GO:0003735">
    <property type="term" value="F:structural constituent of ribosome"/>
    <property type="evidence" value="ECO:0007669"/>
    <property type="project" value="TreeGrafter"/>
</dbReference>
<sequence length="158" mass="18413">MINLFDLINSKLHDINLKISLIYLYPRCKREIRNVLFDDHHALIILSPHLHFFLSIEIIPMLKYINKVDISFAPFSPSAKSSRLFLARIMTDKARLANPNAIINTTVLSDPNEEPSINIIYRDGKKLYLRPGNKNIDEVLYTVNKYLRRLKEDDDFAV</sequence>
<evidence type="ECO:0000313" key="8">
    <source>
        <dbReference type="Proteomes" id="UP000265703"/>
    </source>
</evidence>
<comment type="subcellular location">
    <subcellularLocation>
        <location evidence="1">Mitochondrion</location>
    </subcellularLocation>
</comment>
<keyword evidence="5" id="KW-0687">Ribonucleoprotein</keyword>
<dbReference type="PANTHER" id="PTHR28236">
    <property type="entry name" value="54S RIBOSOMAL PROTEIN L44, MITOCHONDRIAL"/>
    <property type="match status" value="1"/>
</dbReference>
<gene>
    <name evidence="7" type="ORF">C1645_431005</name>
</gene>
<dbReference type="InterPro" id="IPR019716">
    <property type="entry name" value="Ribosomal_mL53"/>
</dbReference>
<keyword evidence="3" id="KW-0689">Ribosomal protein</keyword>
<dbReference type="EMBL" id="QKYT01000517">
    <property type="protein sequence ID" value="RIA84095.1"/>
    <property type="molecule type" value="Genomic_DNA"/>
</dbReference>
<comment type="caution">
    <text evidence="7">The sequence shown here is derived from an EMBL/GenBank/DDBJ whole genome shotgun (WGS) entry which is preliminary data.</text>
</comment>
<reference evidence="7 8" key="1">
    <citation type="submission" date="2018-06" db="EMBL/GenBank/DDBJ databases">
        <title>Comparative genomics reveals the genomic features of Rhizophagus irregularis, R. cerebriforme, R. diaphanum and Gigaspora rosea, and their symbiotic lifestyle signature.</title>
        <authorList>
            <person name="Morin E."/>
            <person name="San Clemente H."/>
            <person name="Chen E.C.H."/>
            <person name="De La Providencia I."/>
            <person name="Hainaut M."/>
            <person name="Kuo A."/>
            <person name="Kohler A."/>
            <person name="Murat C."/>
            <person name="Tang N."/>
            <person name="Roy S."/>
            <person name="Loubradou J."/>
            <person name="Henrissat B."/>
            <person name="Grigoriev I.V."/>
            <person name="Corradi N."/>
            <person name="Roux C."/>
            <person name="Martin F.M."/>
        </authorList>
    </citation>
    <scope>NUCLEOTIDE SEQUENCE [LARGE SCALE GENOMIC DNA]</scope>
    <source>
        <strain evidence="7 8">DAOM 227022</strain>
    </source>
</reference>
<keyword evidence="4" id="KW-0496">Mitochondrion</keyword>
<accession>A0A397SIV8</accession>